<name>A0A0A9FR04_ARUDO</name>
<proteinExistence type="predicted"/>
<sequence length="37" mass="4093">MYYDVVTSIQTSDGDTDDFPIKIGLHQGSAMSLIFLL</sequence>
<accession>A0A0A9FR04</accession>
<dbReference type="EMBL" id="GBRH01184247">
    <property type="protein sequence ID" value="JAE13649.1"/>
    <property type="molecule type" value="Transcribed_RNA"/>
</dbReference>
<reference evidence="1" key="1">
    <citation type="submission" date="2014-09" db="EMBL/GenBank/DDBJ databases">
        <authorList>
            <person name="Magalhaes I.L.F."/>
            <person name="Oliveira U."/>
            <person name="Santos F.R."/>
            <person name="Vidigal T.H.D.A."/>
            <person name="Brescovit A.D."/>
            <person name="Santos A.J."/>
        </authorList>
    </citation>
    <scope>NUCLEOTIDE SEQUENCE</scope>
    <source>
        <tissue evidence="1">Shoot tissue taken approximately 20 cm above the soil surface</tissue>
    </source>
</reference>
<organism evidence="1">
    <name type="scientific">Arundo donax</name>
    <name type="common">Giant reed</name>
    <name type="synonym">Donax arundinaceus</name>
    <dbReference type="NCBI Taxonomy" id="35708"/>
    <lineage>
        <taxon>Eukaryota</taxon>
        <taxon>Viridiplantae</taxon>
        <taxon>Streptophyta</taxon>
        <taxon>Embryophyta</taxon>
        <taxon>Tracheophyta</taxon>
        <taxon>Spermatophyta</taxon>
        <taxon>Magnoliopsida</taxon>
        <taxon>Liliopsida</taxon>
        <taxon>Poales</taxon>
        <taxon>Poaceae</taxon>
        <taxon>PACMAD clade</taxon>
        <taxon>Arundinoideae</taxon>
        <taxon>Arundineae</taxon>
        <taxon>Arundo</taxon>
    </lineage>
</organism>
<reference evidence="1" key="2">
    <citation type="journal article" date="2015" name="Data Brief">
        <title>Shoot transcriptome of the giant reed, Arundo donax.</title>
        <authorList>
            <person name="Barrero R.A."/>
            <person name="Guerrero F.D."/>
            <person name="Moolhuijzen P."/>
            <person name="Goolsby J.A."/>
            <person name="Tidwell J."/>
            <person name="Bellgard S.E."/>
            <person name="Bellgard M.I."/>
        </authorList>
    </citation>
    <scope>NUCLEOTIDE SEQUENCE</scope>
    <source>
        <tissue evidence="1">Shoot tissue taken approximately 20 cm above the soil surface</tissue>
    </source>
</reference>
<evidence type="ECO:0000313" key="1">
    <source>
        <dbReference type="EMBL" id="JAE13649.1"/>
    </source>
</evidence>
<dbReference type="AlphaFoldDB" id="A0A0A9FR04"/>
<protein>
    <submittedName>
        <fullName evidence="1">Uncharacterized protein</fullName>
    </submittedName>
</protein>